<evidence type="ECO:0000313" key="2">
    <source>
        <dbReference type="EMBL" id="ASL05014.1"/>
    </source>
</evidence>
<feature type="chain" id="PRO_5012329789" evidence="1">
    <location>
        <begin position="22"/>
        <end position="209"/>
    </location>
</feature>
<feature type="signal peptide" evidence="1">
    <location>
        <begin position="1"/>
        <end position="21"/>
    </location>
</feature>
<accession>A0A220XIH7</accession>
<name>A0A220XIH7_NILLU</name>
<dbReference type="AlphaFoldDB" id="A0A220XIH7"/>
<sequence>MIMNHEVHSLIFLVILSGASSSLLRVLPLDATGSATAERRLQREVNVLLRVQAHHKAWNVNHLFAHSDMSLSDEDTGVMDGLGQTEFVHLSLETTFKEIFNFQTQHVIELHSSFVQHSNTHQTTQQGVTFKQTFLVLLFQSQQLTSGLTDLGQGVFDPPHLALVTESILSDDLQLLFETCLLVRTTRSHVRLTKHGRDPLVHHCDSIYT</sequence>
<proteinExistence type="evidence at transcript level"/>
<reference evidence="2" key="1">
    <citation type="submission" date="2017-06" db="EMBL/GenBank/DDBJ databases">
        <title>Secretome analysis and in planta expression of salivary proteins reveals a potential large effector repertoire of the brown planthopper, Nilaparvata lugens.</title>
        <authorList>
            <person name="Rao W."/>
            <person name="Zheng X."/>
            <person name="Liu B."/>
            <person name="Du B."/>
            <person name="He G."/>
        </authorList>
    </citation>
    <scope>NUCLEOTIDE SEQUENCE</scope>
</reference>
<keyword evidence="1" id="KW-0732">Signal</keyword>
<evidence type="ECO:0000256" key="1">
    <source>
        <dbReference type="SAM" id="SignalP"/>
    </source>
</evidence>
<organism evidence="2">
    <name type="scientific">Nilaparvata lugens</name>
    <name type="common">Brown planthopper</name>
    <dbReference type="NCBI Taxonomy" id="108931"/>
    <lineage>
        <taxon>Eukaryota</taxon>
        <taxon>Metazoa</taxon>
        <taxon>Ecdysozoa</taxon>
        <taxon>Arthropoda</taxon>
        <taxon>Hexapoda</taxon>
        <taxon>Insecta</taxon>
        <taxon>Pterygota</taxon>
        <taxon>Neoptera</taxon>
        <taxon>Paraneoptera</taxon>
        <taxon>Hemiptera</taxon>
        <taxon>Auchenorrhyncha</taxon>
        <taxon>Fulgoroidea</taxon>
        <taxon>Delphacidae</taxon>
        <taxon>Delphacinae</taxon>
        <taxon>Nilaparvata</taxon>
    </lineage>
</organism>
<dbReference type="EMBL" id="MF278708">
    <property type="protein sequence ID" value="ASL05014.1"/>
    <property type="molecule type" value="mRNA"/>
</dbReference>
<protein>
    <submittedName>
        <fullName evidence="2">Uncharacterized protein</fullName>
    </submittedName>
</protein>